<feature type="transmembrane region" description="Helical" evidence="6">
    <location>
        <begin position="53"/>
        <end position="71"/>
    </location>
</feature>
<evidence type="ECO:0000313" key="8">
    <source>
        <dbReference type="Proteomes" id="UP000492821"/>
    </source>
</evidence>
<evidence type="ECO:0000256" key="4">
    <source>
        <dbReference type="ARBA" id="ARBA00022989"/>
    </source>
</evidence>
<name>A0A7E4ZV63_PANRE</name>
<protein>
    <submittedName>
        <fullName evidence="9">Cytochrome b561 domain-containing protein</fullName>
    </submittedName>
</protein>
<evidence type="ECO:0000256" key="1">
    <source>
        <dbReference type="ARBA" id="ARBA00004127"/>
    </source>
</evidence>
<dbReference type="AlphaFoldDB" id="A0A7E4ZV63"/>
<feature type="domain" description="CWH43-like N-terminal" evidence="7">
    <location>
        <begin position="6"/>
        <end position="245"/>
    </location>
</feature>
<feature type="transmembrane region" description="Helical" evidence="6">
    <location>
        <begin position="119"/>
        <end position="140"/>
    </location>
</feature>
<feature type="transmembrane region" description="Helical" evidence="6">
    <location>
        <begin position="7"/>
        <end position="33"/>
    </location>
</feature>
<evidence type="ECO:0000259" key="7">
    <source>
        <dbReference type="Pfam" id="PF10277"/>
    </source>
</evidence>
<feature type="transmembrane region" description="Helical" evidence="6">
    <location>
        <begin position="91"/>
        <end position="113"/>
    </location>
</feature>
<evidence type="ECO:0000256" key="5">
    <source>
        <dbReference type="ARBA" id="ARBA00023136"/>
    </source>
</evidence>
<evidence type="ECO:0000256" key="6">
    <source>
        <dbReference type="SAM" id="Phobius"/>
    </source>
</evidence>
<dbReference type="Proteomes" id="UP000492821">
    <property type="component" value="Unassembled WGS sequence"/>
</dbReference>
<evidence type="ECO:0000256" key="2">
    <source>
        <dbReference type="ARBA" id="ARBA00006565"/>
    </source>
</evidence>
<dbReference type="InterPro" id="IPR019402">
    <property type="entry name" value="CWH43_N"/>
</dbReference>
<dbReference type="PANTHER" id="PTHR21324">
    <property type="entry name" value="FASTING-INDUCIBLE INTEGRAL MEMBRANE PROTEIN TM6P1-RELATED"/>
    <property type="match status" value="1"/>
</dbReference>
<proteinExistence type="inferred from homology"/>
<dbReference type="Pfam" id="PF10277">
    <property type="entry name" value="Frag1"/>
    <property type="match status" value="1"/>
</dbReference>
<accession>A0A7E4ZV63</accession>
<dbReference type="InterPro" id="IPR050911">
    <property type="entry name" value="DRAM/TMEM150_Autophagy_Mod"/>
</dbReference>
<dbReference type="GO" id="GO:0012505">
    <property type="term" value="C:endomembrane system"/>
    <property type="evidence" value="ECO:0007669"/>
    <property type="project" value="UniProtKB-SubCell"/>
</dbReference>
<keyword evidence="8" id="KW-1185">Reference proteome</keyword>
<comment type="subcellular location">
    <subcellularLocation>
        <location evidence="1">Endomembrane system</location>
        <topology evidence="1">Multi-pass membrane protein</topology>
    </subcellularLocation>
</comment>
<evidence type="ECO:0000313" key="9">
    <source>
        <dbReference type="WBParaSite" id="Pan_g19170.t1"/>
    </source>
</evidence>
<keyword evidence="5 6" id="KW-0472">Membrane</keyword>
<evidence type="ECO:0000256" key="3">
    <source>
        <dbReference type="ARBA" id="ARBA00022692"/>
    </source>
</evidence>
<keyword evidence="4 6" id="KW-1133">Transmembrane helix</keyword>
<sequence length="329" mass="37119">MPVKYIWLAPVLTVGFGVAAFVTGYAIAVGRGYEEAWFSYISDGGTHPPESCVFGQLLNLSAVFLAISVYLRHRQIVVFYHHNLRMPNGWWRTMSVTLLYIGLFSSFGMSMVANFQETSIPICHLIGAMIAFFGSTVYVWGQIVLSYAMNPHLTPMWMNHFRTFFTSLATGSLVLHMICEHGHPFVKAGADGNIPTPPPVDNDIRRFYPGDPWYVNHIVTTCAEWGLVLSLEVVLLTFAWELRHFYAHLPKVHLRSSVASELIHNESVEIVKEGHHKSYNTNSQTRFGLGSGATVAPADGHTIPRARFNGRPMEVEHHEATYRRNEYVY</sequence>
<comment type="similarity">
    <text evidence="2">Belongs to the DRAM/TMEM150 family.</text>
</comment>
<dbReference type="PANTHER" id="PTHR21324:SF2">
    <property type="entry name" value="EG:22E5.9 PROTEIN"/>
    <property type="match status" value="1"/>
</dbReference>
<reference evidence="9" key="2">
    <citation type="submission" date="2020-10" db="UniProtKB">
        <authorList>
            <consortium name="WormBaseParasite"/>
        </authorList>
    </citation>
    <scope>IDENTIFICATION</scope>
</reference>
<organism evidence="8 9">
    <name type="scientific">Panagrellus redivivus</name>
    <name type="common">Microworm</name>
    <dbReference type="NCBI Taxonomy" id="6233"/>
    <lineage>
        <taxon>Eukaryota</taxon>
        <taxon>Metazoa</taxon>
        <taxon>Ecdysozoa</taxon>
        <taxon>Nematoda</taxon>
        <taxon>Chromadorea</taxon>
        <taxon>Rhabditida</taxon>
        <taxon>Tylenchina</taxon>
        <taxon>Panagrolaimomorpha</taxon>
        <taxon>Panagrolaimoidea</taxon>
        <taxon>Panagrolaimidae</taxon>
        <taxon>Panagrellus</taxon>
    </lineage>
</organism>
<reference evidence="8" key="1">
    <citation type="journal article" date="2013" name="Genetics">
        <title>The draft genome and transcriptome of Panagrellus redivivus are shaped by the harsh demands of a free-living lifestyle.</title>
        <authorList>
            <person name="Srinivasan J."/>
            <person name="Dillman A.R."/>
            <person name="Macchietto M.G."/>
            <person name="Heikkinen L."/>
            <person name="Lakso M."/>
            <person name="Fracchia K.M."/>
            <person name="Antoshechkin I."/>
            <person name="Mortazavi A."/>
            <person name="Wong G."/>
            <person name="Sternberg P.W."/>
        </authorList>
    </citation>
    <scope>NUCLEOTIDE SEQUENCE [LARGE SCALE GENOMIC DNA]</scope>
    <source>
        <strain evidence="8">MT8872</strain>
    </source>
</reference>
<keyword evidence="3 6" id="KW-0812">Transmembrane</keyword>
<dbReference type="WBParaSite" id="Pan_g19170.t1">
    <property type="protein sequence ID" value="Pan_g19170.t1"/>
    <property type="gene ID" value="Pan_g19170"/>
</dbReference>